<dbReference type="Pfam" id="PF24564">
    <property type="entry name" value="DUF7605"/>
    <property type="match status" value="1"/>
</dbReference>
<organism evidence="5 6">
    <name type="scientific">Sporormia fimetaria CBS 119925</name>
    <dbReference type="NCBI Taxonomy" id="1340428"/>
    <lineage>
        <taxon>Eukaryota</taxon>
        <taxon>Fungi</taxon>
        <taxon>Dikarya</taxon>
        <taxon>Ascomycota</taxon>
        <taxon>Pezizomycotina</taxon>
        <taxon>Dothideomycetes</taxon>
        <taxon>Pleosporomycetidae</taxon>
        <taxon>Pleosporales</taxon>
        <taxon>Sporormiaceae</taxon>
        <taxon>Sporormia</taxon>
    </lineage>
</organism>
<keyword evidence="1" id="KW-0175">Coiled coil</keyword>
<reference evidence="5" key="1">
    <citation type="journal article" date="2020" name="Stud. Mycol.">
        <title>101 Dothideomycetes genomes: a test case for predicting lifestyles and emergence of pathogens.</title>
        <authorList>
            <person name="Haridas S."/>
            <person name="Albert R."/>
            <person name="Binder M."/>
            <person name="Bloem J."/>
            <person name="Labutti K."/>
            <person name="Salamov A."/>
            <person name="Andreopoulos B."/>
            <person name="Baker S."/>
            <person name="Barry K."/>
            <person name="Bills G."/>
            <person name="Bluhm B."/>
            <person name="Cannon C."/>
            <person name="Castanera R."/>
            <person name="Culley D."/>
            <person name="Daum C."/>
            <person name="Ezra D."/>
            <person name="Gonzalez J."/>
            <person name="Henrissat B."/>
            <person name="Kuo A."/>
            <person name="Liang C."/>
            <person name="Lipzen A."/>
            <person name="Lutzoni F."/>
            <person name="Magnuson J."/>
            <person name="Mondo S."/>
            <person name="Nolan M."/>
            <person name="Ohm R."/>
            <person name="Pangilinan J."/>
            <person name="Park H.-J."/>
            <person name="Ramirez L."/>
            <person name="Alfaro M."/>
            <person name="Sun H."/>
            <person name="Tritt A."/>
            <person name="Yoshinaga Y."/>
            <person name="Zwiers L.-H."/>
            <person name="Turgeon B."/>
            <person name="Goodwin S."/>
            <person name="Spatafora J."/>
            <person name="Crous P."/>
            <person name="Grigoriev I."/>
        </authorList>
    </citation>
    <scope>NUCLEOTIDE SEQUENCE</scope>
    <source>
        <strain evidence="5">CBS 119925</strain>
    </source>
</reference>
<dbReference type="Pfam" id="PF00350">
    <property type="entry name" value="Dynamin_N"/>
    <property type="match status" value="1"/>
</dbReference>
<feature type="compositionally biased region" description="Basic and acidic residues" evidence="2">
    <location>
        <begin position="1023"/>
        <end position="1032"/>
    </location>
</feature>
<dbReference type="InterPro" id="IPR027417">
    <property type="entry name" value="P-loop_NTPase"/>
</dbReference>
<dbReference type="SUPFAM" id="SSF52540">
    <property type="entry name" value="P-loop containing nucleoside triphosphate hydrolases"/>
    <property type="match status" value="1"/>
</dbReference>
<dbReference type="OrthoDB" id="3598281at2759"/>
<sequence length="1032" mass="115455">MSEVFKAEEPNDGADSQERPQFDNVRRLLDLQDPALFEAGVAQATRLLKDMDEIFAQYPNSEDAAAFKSTIEKSMQQTERRRTVVGVVGNTGAGKSSVINAMLDEERLQVDILQKEFLTENGTLSREVSDPNSDAGIGWAKFHAVYPQILRDLVGERTVEQLLNDKNVWGVLGTTKKIKESNPHRFYRELQQYVDSKEKATGKDKDKDKKTPANEFWPLIKVVKIYAKSPALETGAVIVDLPGVHDSNAARSAVAQGYMKQCTGLWIVAPITRAVDDKAAKTLMGDSFKRQLKYDGGFSNVTFICSKTDDISITEAADSLGLEDRISGLYDQKEKLEQEEDRLHASVQEYKDLKSVYNEAYETAQDDIDAWEKLKDHFDEGETAKSKTSRKRPSYSNDSDDDFVVEDDASEAPDSDGGSDTESDGEDGRPSIEPLTEAQIEAKLEELKETKKNARREKLAIGAKIKDVGPEIRKIKAQMGEVKSEMSAICIAGRNEYSKSAIQQDFAAGIKELDQETAEEEDEETSTLTRTNGTTMRLHPLCRCFADIEATGIPQLQAHCKKLTEAGRVQACRSFFLALIQFINTLFLWSSNDGSGLKLTDEQKRAHIKYLERRLSELEMGLEKAADTCIRRAKKDMQENIFDRFPSLISEAIEAAPRTAGGWGANRAFGGLHYMTYKATVRRDGAYTGSAGFRDFNHELVEPLTKKLASGWERSFQRFLPKTFDLYVKDSSRILVLFHDKVEERARENGVGLASLSVLRQQIYTQEQLFEDLKTQLIASMTEMQRDANREFIPTLVAVMHTAYDICTAERGPGSFMRIKNSMTQHVETVRHTMFKEAAGAVKAHLDKMCKILLEMMENKADEVFIAMCNDYLKVLGVNVEENHMIPKEEQVLRSAISEALGTVNEKFRRVLDGTVHSEEEENLSDANEIQGETLADDAGVKEEATPMPVDGTSPDPTAPIKDEVDRADPDPMSSEQEGMFNQTGERALSDAPTEPLSTASPRERKTEMIVRSSNSSPYKRSCKLESEDGEL</sequence>
<evidence type="ECO:0000256" key="1">
    <source>
        <dbReference type="SAM" id="Coils"/>
    </source>
</evidence>
<feature type="compositionally biased region" description="Acidic residues" evidence="2">
    <location>
        <begin position="398"/>
        <end position="425"/>
    </location>
</feature>
<feature type="compositionally biased region" description="Basic and acidic residues" evidence="2">
    <location>
        <begin position="961"/>
        <end position="970"/>
    </location>
</feature>
<feature type="coiled-coil region" evidence="1">
    <location>
        <begin position="437"/>
        <end position="464"/>
    </location>
</feature>
<dbReference type="Proteomes" id="UP000799440">
    <property type="component" value="Unassembled WGS sequence"/>
</dbReference>
<dbReference type="AlphaFoldDB" id="A0A6A6V3F0"/>
<evidence type="ECO:0008006" key="7">
    <source>
        <dbReference type="Google" id="ProtNLM"/>
    </source>
</evidence>
<dbReference type="InterPro" id="IPR056024">
    <property type="entry name" value="DUF7605"/>
</dbReference>
<feature type="region of interest" description="Disordered" evidence="2">
    <location>
        <begin position="1"/>
        <end position="21"/>
    </location>
</feature>
<protein>
    <recommendedName>
        <fullName evidence="7">P-loop containing nucleoside triphosphate hydrolase protein</fullName>
    </recommendedName>
</protein>
<dbReference type="PANTHER" id="PTHR36681">
    <property type="entry name" value="NUCLEAR GTPASE, GERMINAL CENTER-ASSOCIATED, TANDEM DUPLICATE 3"/>
    <property type="match status" value="1"/>
</dbReference>
<feature type="coiled-coil region" evidence="1">
    <location>
        <begin position="319"/>
        <end position="356"/>
    </location>
</feature>
<accession>A0A6A6V3F0</accession>
<feature type="domain" description="DUF7605" evidence="4">
    <location>
        <begin position="665"/>
        <end position="829"/>
    </location>
</feature>
<evidence type="ECO:0000313" key="6">
    <source>
        <dbReference type="Proteomes" id="UP000799440"/>
    </source>
</evidence>
<dbReference type="Gene3D" id="3.40.50.300">
    <property type="entry name" value="P-loop containing nucleotide triphosphate hydrolases"/>
    <property type="match status" value="1"/>
</dbReference>
<evidence type="ECO:0000313" key="5">
    <source>
        <dbReference type="EMBL" id="KAF2744553.1"/>
    </source>
</evidence>
<feature type="compositionally biased region" description="Polar residues" evidence="2">
    <location>
        <begin position="974"/>
        <end position="985"/>
    </location>
</feature>
<dbReference type="EMBL" id="MU006588">
    <property type="protein sequence ID" value="KAF2744553.1"/>
    <property type="molecule type" value="Genomic_DNA"/>
</dbReference>
<evidence type="ECO:0000256" key="2">
    <source>
        <dbReference type="SAM" id="MobiDB-lite"/>
    </source>
</evidence>
<evidence type="ECO:0000259" key="3">
    <source>
        <dbReference type="Pfam" id="PF00350"/>
    </source>
</evidence>
<keyword evidence="6" id="KW-1185">Reference proteome</keyword>
<feature type="domain" description="Dynamin N-terminal" evidence="3">
    <location>
        <begin position="85"/>
        <end position="283"/>
    </location>
</feature>
<gene>
    <name evidence="5" type="ORF">M011DRAFT_479853</name>
</gene>
<dbReference type="PANTHER" id="PTHR36681:SF3">
    <property type="entry name" value="NUCLEAR GTPASE, GERMINAL CENTER-ASSOCIATED, TANDEM DUPLICATE 3"/>
    <property type="match status" value="1"/>
</dbReference>
<feature type="region of interest" description="Disordered" evidence="2">
    <location>
        <begin position="915"/>
        <end position="1032"/>
    </location>
</feature>
<name>A0A6A6V3F0_9PLEO</name>
<proteinExistence type="predicted"/>
<evidence type="ECO:0000259" key="4">
    <source>
        <dbReference type="Pfam" id="PF24564"/>
    </source>
</evidence>
<feature type="region of interest" description="Disordered" evidence="2">
    <location>
        <begin position="380"/>
        <end position="432"/>
    </location>
</feature>
<dbReference type="InterPro" id="IPR045063">
    <property type="entry name" value="Dynamin_N"/>
</dbReference>